<evidence type="ECO:0000256" key="1">
    <source>
        <dbReference type="SAM" id="Phobius"/>
    </source>
</evidence>
<dbReference type="Proteomes" id="UP000198642">
    <property type="component" value="Unassembled WGS sequence"/>
</dbReference>
<gene>
    <name evidence="2" type="ORF">SAMN04488072_10733</name>
</gene>
<keyword evidence="1" id="KW-0472">Membrane</keyword>
<keyword evidence="1" id="KW-0812">Transmembrane</keyword>
<reference evidence="2 3" key="1">
    <citation type="submission" date="2016-10" db="EMBL/GenBank/DDBJ databases">
        <authorList>
            <person name="de Groot N.N."/>
        </authorList>
    </citation>
    <scope>NUCLEOTIDE SEQUENCE [LARGE SCALE GENOMIC DNA]</scope>
    <source>
        <strain evidence="2 3">CGMCC 1.3702</strain>
    </source>
</reference>
<dbReference type="EMBL" id="FOJW01000007">
    <property type="protein sequence ID" value="SFB10636.1"/>
    <property type="molecule type" value="Genomic_DNA"/>
</dbReference>
<evidence type="ECO:0000313" key="3">
    <source>
        <dbReference type="Proteomes" id="UP000198642"/>
    </source>
</evidence>
<protein>
    <submittedName>
        <fullName evidence="2">Uncharacterized protein</fullName>
    </submittedName>
</protein>
<sequence length="60" mass="7055">MATSFLRKEVVLFMTQFLYVNLYTVYTIVRALYNLLYSRINHSSYYVSHIPSTKTALLLS</sequence>
<feature type="transmembrane region" description="Helical" evidence="1">
    <location>
        <begin position="12"/>
        <end position="33"/>
    </location>
</feature>
<evidence type="ECO:0000313" key="2">
    <source>
        <dbReference type="EMBL" id="SFB10636.1"/>
    </source>
</evidence>
<keyword evidence="3" id="KW-1185">Reference proteome</keyword>
<accession>A0A1I0YCY3</accession>
<proteinExistence type="predicted"/>
<keyword evidence="1" id="KW-1133">Transmembrane helix</keyword>
<name>A0A1I0YCY3_9BACI</name>
<dbReference type="AlphaFoldDB" id="A0A1I0YCY3"/>
<organism evidence="2 3">
    <name type="scientific">Lentibacillus halodurans</name>
    <dbReference type="NCBI Taxonomy" id="237679"/>
    <lineage>
        <taxon>Bacteria</taxon>
        <taxon>Bacillati</taxon>
        <taxon>Bacillota</taxon>
        <taxon>Bacilli</taxon>
        <taxon>Bacillales</taxon>
        <taxon>Bacillaceae</taxon>
        <taxon>Lentibacillus</taxon>
    </lineage>
</organism>